<reference evidence="1" key="1">
    <citation type="submission" date="2021-03" db="EMBL/GenBank/DDBJ databases">
        <authorList>
            <consortium name="DOE Joint Genome Institute"/>
            <person name="Ahrendt S."/>
            <person name="Looney B.P."/>
            <person name="Miyauchi S."/>
            <person name="Morin E."/>
            <person name="Drula E."/>
            <person name="Courty P.E."/>
            <person name="Chicoki N."/>
            <person name="Fauchery L."/>
            <person name="Kohler A."/>
            <person name="Kuo A."/>
            <person name="Labutti K."/>
            <person name="Pangilinan J."/>
            <person name="Lipzen A."/>
            <person name="Riley R."/>
            <person name="Andreopoulos W."/>
            <person name="He G."/>
            <person name="Johnson J."/>
            <person name="Barry K.W."/>
            <person name="Grigoriev I.V."/>
            <person name="Nagy L."/>
            <person name="Hibbett D."/>
            <person name="Henrissat B."/>
            <person name="Matheny P.B."/>
            <person name="Labbe J."/>
            <person name="Martin F."/>
        </authorList>
    </citation>
    <scope>NUCLEOTIDE SEQUENCE</scope>
    <source>
        <strain evidence="1">HHB10654</strain>
    </source>
</reference>
<gene>
    <name evidence="1" type="ORF">BV25DRAFT_1860222</name>
</gene>
<comment type="caution">
    <text evidence="1">The sequence shown here is derived from an EMBL/GenBank/DDBJ whole genome shotgun (WGS) entry which is preliminary data.</text>
</comment>
<name>A0ACB8SV67_9AGAM</name>
<evidence type="ECO:0000313" key="2">
    <source>
        <dbReference type="Proteomes" id="UP000814140"/>
    </source>
</evidence>
<protein>
    <submittedName>
        <fullName evidence="1">Uncharacterized protein</fullName>
    </submittedName>
</protein>
<feature type="non-terminal residue" evidence="1">
    <location>
        <position position="631"/>
    </location>
</feature>
<sequence>MANQKANKKIKRSPCWSEDEEQDALPFVRQLVLEELDLEIGIRQRLQETINSRITWALLLQQSLDKGADEGINNMEEFRTVAMDALQASEAPSLPIFTRQAVLTTFRPEPLPIDRVLASLPAEQPLTPSSITKPRPHTRQTRQRPLPAARPAAKLLFLWNTALSPPALAKLACPDCGRTDFPRVQALLNHCRLRHKRDFGSHDECIRNCAVLVPDTEKDWVVENGAELGEVNLPSLRRLFEMAVGGGREVNEAPTTVSHTTPGPDAEPGVDIPLPEKSASAPTSTHLSRTLGHHIDTPALAPFLGRAPKRRHIAAHDESENVDILGGVQAVTETRSNLVWHMSYTHRSSARPALDVAELEEQNEYEDVSHDPSAGASTLTSSQLDAAGSRFHIVARVCISDRSFWLPMNRRLPALRDHTHRWILAVEAPSYSLHVSAFLARMTVTSVTDPAPSTLAEPIIVTAAPFIVSATTDRPFLARVTLTWVGSQNADTQVEHWVELDAFKSTSPVLGDEQVVDIELDRHTELLPVSHAASISKHRRHAWSVEREESRTSLAASQKVRDEPSAYAVLLKSLLPNFPLTMREMKGRPLVQLPYRLVSTPAHFRSLVPGRRKSIEVSTRSAPTLRTALIE</sequence>
<reference evidence="1" key="2">
    <citation type="journal article" date="2022" name="New Phytol.">
        <title>Evolutionary transition to the ectomycorrhizal habit in the genomes of a hyperdiverse lineage of mushroom-forming fungi.</title>
        <authorList>
            <person name="Looney B."/>
            <person name="Miyauchi S."/>
            <person name="Morin E."/>
            <person name="Drula E."/>
            <person name="Courty P.E."/>
            <person name="Kohler A."/>
            <person name="Kuo A."/>
            <person name="LaButti K."/>
            <person name="Pangilinan J."/>
            <person name="Lipzen A."/>
            <person name="Riley R."/>
            <person name="Andreopoulos W."/>
            <person name="He G."/>
            <person name="Johnson J."/>
            <person name="Nolan M."/>
            <person name="Tritt A."/>
            <person name="Barry K.W."/>
            <person name="Grigoriev I.V."/>
            <person name="Nagy L.G."/>
            <person name="Hibbett D."/>
            <person name="Henrissat B."/>
            <person name="Matheny P.B."/>
            <person name="Labbe J."/>
            <person name="Martin F.M."/>
        </authorList>
    </citation>
    <scope>NUCLEOTIDE SEQUENCE</scope>
    <source>
        <strain evidence="1">HHB10654</strain>
    </source>
</reference>
<organism evidence="1 2">
    <name type="scientific">Artomyces pyxidatus</name>
    <dbReference type="NCBI Taxonomy" id="48021"/>
    <lineage>
        <taxon>Eukaryota</taxon>
        <taxon>Fungi</taxon>
        <taxon>Dikarya</taxon>
        <taxon>Basidiomycota</taxon>
        <taxon>Agaricomycotina</taxon>
        <taxon>Agaricomycetes</taxon>
        <taxon>Russulales</taxon>
        <taxon>Auriscalpiaceae</taxon>
        <taxon>Artomyces</taxon>
    </lineage>
</organism>
<accession>A0ACB8SV67</accession>
<dbReference type="EMBL" id="MU277225">
    <property type="protein sequence ID" value="KAI0059601.1"/>
    <property type="molecule type" value="Genomic_DNA"/>
</dbReference>
<proteinExistence type="predicted"/>
<keyword evidence="2" id="KW-1185">Reference proteome</keyword>
<evidence type="ECO:0000313" key="1">
    <source>
        <dbReference type="EMBL" id="KAI0059601.1"/>
    </source>
</evidence>
<dbReference type="Proteomes" id="UP000814140">
    <property type="component" value="Unassembled WGS sequence"/>
</dbReference>